<evidence type="ECO:0000313" key="4">
    <source>
        <dbReference type="Proteomes" id="UP000007494"/>
    </source>
</evidence>
<reference evidence="4" key="3">
    <citation type="journal article" date="2012" name="PLoS Pathog.">
        <title>Comparative genomics of the apicomplexan parasites Toxoplasma gondii and Neospora caninum: Coccidia differing in host range and transmission strategy.</title>
        <authorList>
            <person name="Reid A.J."/>
            <person name="Vermont S.J."/>
            <person name="Cotton J.A."/>
            <person name="Harris D."/>
            <person name="Hill-Cawthorne G.A."/>
            <person name="Konen-Waisman S."/>
            <person name="Latham S.M."/>
            <person name="Mourier T."/>
            <person name="Norton R."/>
            <person name="Quail M.A."/>
            <person name="Sanders M."/>
            <person name="Shanmugam D."/>
            <person name="Sohal A."/>
            <person name="Wasmuth J.D."/>
            <person name="Brunk B."/>
            <person name="Grigg M.E."/>
            <person name="Howard J.C."/>
            <person name="Parkinson J."/>
            <person name="Roos D.S."/>
            <person name="Trees A.J."/>
            <person name="Berriman M."/>
            <person name="Pain A."/>
            <person name="Wastling J.M."/>
        </authorList>
    </citation>
    <scope>NUCLEOTIDE SEQUENCE [LARGE SCALE GENOMIC DNA]</scope>
    <source>
        <strain evidence="4">Liverpool</strain>
    </source>
</reference>
<evidence type="ECO:0000256" key="1">
    <source>
        <dbReference type="SAM" id="Coils"/>
    </source>
</evidence>
<organism evidence="2 4">
    <name type="scientific">Neospora caninum (strain Liverpool)</name>
    <dbReference type="NCBI Taxonomy" id="572307"/>
    <lineage>
        <taxon>Eukaryota</taxon>
        <taxon>Sar</taxon>
        <taxon>Alveolata</taxon>
        <taxon>Apicomplexa</taxon>
        <taxon>Conoidasida</taxon>
        <taxon>Coccidia</taxon>
        <taxon>Eucoccidiorida</taxon>
        <taxon>Eimeriorina</taxon>
        <taxon>Sarcocystidae</taxon>
        <taxon>Neospora</taxon>
    </lineage>
</organism>
<reference evidence="3" key="4">
    <citation type="journal article" date="2015" name="PLoS ONE">
        <title>Comprehensive Evaluation of Toxoplasma gondii VEG and Neospora caninum LIV Genomes with Tachyzoite Stage Transcriptome and Proteome Defines Novel Transcript Features.</title>
        <authorList>
            <person name="Ramaprasad A."/>
            <person name="Mourier T."/>
            <person name="Naeem R."/>
            <person name="Malas T.B."/>
            <person name="Moussa E."/>
            <person name="Panigrahi A."/>
            <person name="Vermont S.J."/>
            <person name="Otto T.D."/>
            <person name="Wastling J."/>
            <person name="Pain A."/>
        </authorList>
    </citation>
    <scope>NUCLEOTIDE SEQUENCE</scope>
    <source>
        <strain evidence="3">Liverpool</strain>
    </source>
</reference>
<dbReference type="EMBL" id="LN714474">
    <property type="protein sequence ID" value="CEL64161.1"/>
    <property type="molecule type" value="Genomic_DNA"/>
</dbReference>
<keyword evidence="1" id="KW-0175">Coiled coil</keyword>
<reference evidence="2" key="1">
    <citation type="submission" date="2011-02" db="EMBL/GenBank/DDBJ databases">
        <authorList>
            <person name="Aslett M."/>
        </authorList>
    </citation>
    <scope>NUCLEOTIDE SEQUENCE</scope>
    <source>
        <strain evidence="2">Liverpool</strain>
    </source>
</reference>
<keyword evidence="4" id="KW-1185">Reference proteome</keyword>
<dbReference type="InParanoid" id="F0V790"/>
<name>F0V790_NEOCL</name>
<gene>
    <name evidence="3" type="ORF">BN1204_000750</name>
    <name evidence="2" type="ORF">NCLIV_000750</name>
</gene>
<dbReference type="RefSeq" id="XP_003879616.1">
    <property type="nucleotide sequence ID" value="XM_003879567.1"/>
</dbReference>
<dbReference type="OMA" id="HDKPLQD"/>
<protein>
    <submittedName>
        <fullName evidence="2">Uncharacterized protein</fullName>
    </submittedName>
</protein>
<dbReference type="AlphaFoldDB" id="F0V790"/>
<dbReference type="Proteomes" id="UP000007494">
    <property type="component" value="Chromosome Ia"/>
</dbReference>
<sequence length="306" mass="35885">MVDVGRELVQVEETRRKVEKELEEIRDLEKRIRNRQLQYSARRRKSEDEKSMDETGTNRGRLLTEALSLYEGGDVRFDQSLLADVFRDSEIPISQSAISALFRWLDTTGDNNDGDARHFHTQTLKATLAVMSSLRKQKWVELVKLQKHVRDSLPSRDDNGDEPIEKRNRLLNHIDEYLVILERLRRLHWKEIEYLDNLGLQLQSGTFSHDKPLQDYMHKTLLNRGKTYSGRYGFHNRSISVVDQLRRYYVDLRASQHTKNNVRLWEDLRLAVSAYDGYKAFTNTEELENGVAAGLWPVHALPLFLY</sequence>
<proteinExistence type="predicted"/>
<accession>F0V790</accession>
<dbReference type="OrthoDB" id="329138at2759"/>
<evidence type="ECO:0000313" key="3">
    <source>
        <dbReference type="EMBL" id="CEL64161.1"/>
    </source>
</evidence>
<dbReference type="VEuPathDB" id="ToxoDB:NCLIV_000750"/>
<evidence type="ECO:0000313" key="2">
    <source>
        <dbReference type="EMBL" id="CBZ49581.1"/>
    </source>
</evidence>
<dbReference type="eggNOG" id="ENOG502T6VY">
    <property type="taxonomic scope" value="Eukaryota"/>
</dbReference>
<reference evidence="2" key="2">
    <citation type="submission" date="2011-03" db="EMBL/GenBank/DDBJ databases">
        <title>Comparative genomics and transcriptomics of Neospora caninum and Toxoplasma gondii.</title>
        <authorList>
            <person name="Reid A.J."/>
            <person name="Sohal A."/>
            <person name="Harris D."/>
            <person name="Quail M."/>
            <person name="Sanders M."/>
            <person name="Berriman M."/>
            <person name="Wastling J.M."/>
            <person name="Pain A."/>
        </authorList>
    </citation>
    <scope>NUCLEOTIDE SEQUENCE</scope>
    <source>
        <strain evidence="2">Liverpool</strain>
    </source>
</reference>
<feature type="coiled-coil region" evidence="1">
    <location>
        <begin position="1"/>
        <end position="38"/>
    </location>
</feature>
<dbReference type="EMBL" id="FR823380">
    <property type="protein sequence ID" value="CBZ49581.1"/>
    <property type="molecule type" value="Genomic_DNA"/>
</dbReference>
<dbReference type="GeneID" id="13445745"/>